<reference evidence="5" key="1">
    <citation type="submission" date="2020-05" db="EMBL/GenBank/DDBJ databases">
        <authorList>
            <person name="Chiriac C."/>
            <person name="Salcher M."/>
            <person name="Ghai R."/>
            <person name="Kavagutti S V."/>
        </authorList>
    </citation>
    <scope>NUCLEOTIDE SEQUENCE</scope>
</reference>
<organism evidence="5">
    <name type="scientific">freshwater metagenome</name>
    <dbReference type="NCBI Taxonomy" id="449393"/>
    <lineage>
        <taxon>unclassified sequences</taxon>
        <taxon>metagenomes</taxon>
        <taxon>ecological metagenomes</taxon>
    </lineage>
</organism>
<evidence type="ECO:0000313" key="5">
    <source>
        <dbReference type="EMBL" id="CAB4703700.1"/>
    </source>
</evidence>
<evidence type="ECO:0000256" key="1">
    <source>
        <dbReference type="ARBA" id="ARBA00023015"/>
    </source>
</evidence>
<keyword evidence="1" id="KW-0805">Transcription regulation</keyword>
<dbReference type="InterPro" id="IPR050109">
    <property type="entry name" value="HTH-type_TetR-like_transc_reg"/>
</dbReference>
<dbReference type="PANTHER" id="PTHR30055">
    <property type="entry name" value="HTH-TYPE TRANSCRIPTIONAL REGULATOR RUTR"/>
    <property type="match status" value="1"/>
</dbReference>
<protein>
    <submittedName>
        <fullName evidence="5">Unannotated protein</fullName>
    </submittedName>
</protein>
<dbReference type="InterPro" id="IPR009057">
    <property type="entry name" value="Homeodomain-like_sf"/>
</dbReference>
<dbReference type="PROSITE" id="PS50977">
    <property type="entry name" value="HTH_TETR_2"/>
    <property type="match status" value="1"/>
</dbReference>
<proteinExistence type="predicted"/>
<evidence type="ECO:0000313" key="6">
    <source>
        <dbReference type="EMBL" id="CAB4806029.1"/>
    </source>
</evidence>
<accession>A0A6J6PVY6</accession>
<dbReference type="PANTHER" id="PTHR30055:SF234">
    <property type="entry name" value="HTH-TYPE TRANSCRIPTIONAL REGULATOR BETI"/>
    <property type="match status" value="1"/>
</dbReference>
<dbReference type="Gene3D" id="1.10.357.10">
    <property type="entry name" value="Tetracycline Repressor, domain 2"/>
    <property type="match status" value="1"/>
</dbReference>
<gene>
    <name evidence="5" type="ORF">UFOPK2582_01068</name>
    <name evidence="6" type="ORF">UFOPK3046_00845</name>
</gene>
<evidence type="ECO:0000256" key="2">
    <source>
        <dbReference type="ARBA" id="ARBA00023125"/>
    </source>
</evidence>
<name>A0A6J6PVY6_9ZZZZ</name>
<dbReference type="GO" id="GO:0003700">
    <property type="term" value="F:DNA-binding transcription factor activity"/>
    <property type="evidence" value="ECO:0007669"/>
    <property type="project" value="TreeGrafter"/>
</dbReference>
<dbReference type="InterPro" id="IPR001647">
    <property type="entry name" value="HTH_TetR"/>
</dbReference>
<dbReference type="EMBL" id="CAEZXS010000124">
    <property type="protein sequence ID" value="CAB4703700.1"/>
    <property type="molecule type" value="Genomic_DNA"/>
</dbReference>
<dbReference type="SUPFAM" id="SSF48498">
    <property type="entry name" value="Tetracyclin repressor-like, C-terminal domain"/>
    <property type="match status" value="1"/>
</dbReference>
<dbReference type="GO" id="GO:0000976">
    <property type="term" value="F:transcription cis-regulatory region binding"/>
    <property type="evidence" value="ECO:0007669"/>
    <property type="project" value="TreeGrafter"/>
</dbReference>
<dbReference type="PRINTS" id="PR00455">
    <property type="entry name" value="HTHTETR"/>
</dbReference>
<keyword evidence="2" id="KW-0238">DNA-binding</keyword>
<dbReference type="Pfam" id="PF00440">
    <property type="entry name" value="TetR_N"/>
    <property type="match status" value="1"/>
</dbReference>
<dbReference type="EMBL" id="CAFAAQ010000062">
    <property type="protein sequence ID" value="CAB4806029.1"/>
    <property type="molecule type" value="Genomic_DNA"/>
</dbReference>
<keyword evidence="3" id="KW-0804">Transcription</keyword>
<dbReference type="AlphaFoldDB" id="A0A6J6PVY6"/>
<feature type="domain" description="HTH tetR-type" evidence="4">
    <location>
        <begin position="11"/>
        <end position="71"/>
    </location>
</feature>
<evidence type="ECO:0000259" key="4">
    <source>
        <dbReference type="PROSITE" id="PS50977"/>
    </source>
</evidence>
<sequence>MDLLATPLEEASNEVRVLAAALELLASRGEAALRVTTVAEIAGVSVGTIYTHFDSRDGLIEAAFLEQYRRQLGEHLRPFDRVIGPNCSREDLLKSLRESADLDSASEQVAARRIRCEIMGASHYRPKLAEGISRQNYEIAQIELAATKHAQELGLIDQSIDPEALVALIQIVLFGLVLRDSDVEDNPLPANFLDSIVQFAGAFFPLPLPS</sequence>
<dbReference type="InterPro" id="IPR036271">
    <property type="entry name" value="Tet_transcr_reg_TetR-rel_C_sf"/>
</dbReference>
<dbReference type="SUPFAM" id="SSF46689">
    <property type="entry name" value="Homeodomain-like"/>
    <property type="match status" value="1"/>
</dbReference>
<evidence type="ECO:0000256" key="3">
    <source>
        <dbReference type="ARBA" id="ARBA00023163"/>
    </source>
</evidence>